<gene>
    <name evidence="8" type="primary">mreB</name>
    <name evidence="9" type="ORF">HMPREF9453_00408</name>
</gene>
<evidence type="ECO:0000313" key="10">
    <source>
        <dbReference type="Proteomes" id="UP000003277"/>
    </source>
</evidence>
<dbReference type="EMBL" id="ADLT01000014">
    <property type="protein sequence ID" value="EHO63651.1"/>
    <property type="molecule type" value="Genomic_DNA"/>
</dbReference>
<dbReference type="STRING" id="742743.HMPREF9453_00408"/>
<dbReference type="PATRIC" id="fig|742743.3.peg.419"/>
<dbReference type="HAMAP" id="MF_02207">
    <property type="entry name" value="MreB"/>
    <property type="match status" value="1"/>
</dbReference>
<comment type="subunit">
    <text evidence="8">Forms polymers.</text>
</comment>
<evidence type="ECO:0000256" key="4">
    <source>
        <dbReference type="ARBA" id="ARBA00022840"/>
    </source>
</evidence>
<evidence type="ECO:0000256" key="8">
    <source>
        <dbReference type="HAMAP-Rule" id="MF_02207"/>
    </source>
</evidence>
<accession>H1CYH0</accession>
<dbReference type="HOGENOM" id="CLU_052037_0_0_9"/>
<feature type="binding site" evidence="8">
    <location>
        <begin position="233"/>
        <end position="236"/>
    </location>
    <ligand>
        <name>ATP</name>
        <dbReference type="ChEBI" id="CHEBI:30616"/>
    </ligand>
</feature>
<dbReference type="Gene3D" id="3.30.420.40">
    <property type="match status" value="3"/>
</dbReference>
<dbReference type="InterPro" id="IPR018181">
    <property type="entry name" value="Heat_shock_70_CS"/>
</dbReference>
<dbReference type="AlphaFoldDB" id="H1CYH0"/>
<evidence type="ECO:0000256" key="7">
    <source>
        <dbReference type="ARBA" id="ARBA00023458"/>
    </source>
</evidence>
<dbReference type="PANTHER" id="PTHR42749">
    <property type="entry name" value="CELL SHAPE-DETERMINING PROTEIN MREB"/>
    <property type="match status" value="1"/>
</dbReference>
<evidence type="ECO:0000256" key="3">
    <source>
        <dbReference type="ARBA" id="ARBA00022741"/>
    </source>
</evidence>
<dbReference type="SUPFAM" id="SSF53067">
    <property type="entry name" value="Actin-like ATPase domain"/>
    <property type="match status" value="2"/>
</dbReference>
<organism evidence="9 10">
    <name type="scientific">Dialister succinatiphilus YIT 11850</name>
    <dbReference type="NCBI Taxonomy" id="742743"/>
    <lineage>
        <taxon>Bacteria</taxon>
        <taxon>Bacillati</taxon>
        <taxon>Bacillota</taxon>
        <taxon>Negativicutes</taxon>
        <taxon>Veillonellales</taxon>
        <taxon>Veillonellaceae</taxon>
        <taxon>Dialister</taxon>
    </lineage>
</organism>
<keyword evidence="2 8" id="KW-0963">Cytoplasm</keyword>
<keyword evidence="3 8" id="KW-0547">Nucleotide-binding</keyword>
<comment type="similarity">
    <text evidence="7 8">Belongs to the FtsA/MreB family.</text>
</comment>
<dbReference type="GO" id="GO:0008360">
    <property type="term" value="P:regulation of cell shape"/>
    <property type="evidence" value="ECO:0007669"/>
    <property type="project" value="UniProtKB-UniRule"/>
</dbReference>
<dbReference type="RefSeq" id="WP_008858914.1">
    <property type="nucleotide sequence ID" value="NZ_JH591187.1"/>
</dbReference>
<evidence type="ECO:0000256" key="1">
    <source>
        <dbReference type="ARBA" id="ARBA00007381"/>
    </source>
</evidence>
<feature type="binding site" evidence="8">
    <location>
        <begin position="185"/>
        <end position="187"/>
    </location>
    <ligand>
        <name>ATP</name>
        <dbReference type="ChEBI" id="CHEBI:30616"/>
    </ligand>
</feature>
<dbReference type="PROSITE" id="PS00329">
    <property type="entry name" value="HSP70_2"/>
    <property type="match status" value="1"/>
</dbReference>
<keyword evidence="5 8" id="KW-0133">Cell shape</keyword>
<dbReference type="InterPro" id="IPR056546">
    <property type="entry name" value="MreB_MamK-like"/>
</dbReference>
<keyword evidence="4 8" id="KW-0067">ATP-binding</keyword>
<dbReference type="GO" id="GO:0005737">
    <property type="term" value="C:cytoplasm"/>
    <property type="evidence" value="ECO:0007669"/>
    <property type="project" value="UniProtKB-SubCell"/>
</dbReference>
<comment type="function">
    <text evidence="8">Forms membrane-associated dynamic filaments that are essential for cell shape determination. Acts by regulating cell wall synthesis and cell elongation, and thus cell shape. A feedback loop between cell geometry and MreB localization may maintain elongated cell shape by targeting cell wall growth to regions of negative cell wall curvature.</text>
</comment>
<dbReference type="CDD" id="cd10225">
    <property type="entry name" value="ASKHA_NBD_MreB-like"/>
    <property type="match status" value="1"/>
</dbReference>
<dbReference type="Pfam" id="PF06723">
    <property type="entry name" value="MreB_Mbl"/>
    <property type="match status" value="1"/>
</dbReference>
<sequence>MSESTGINQSSPKISRLSSQNSLLDWIGSFGSEDIGVDIGTSNIVLFMKHKGLVFPEASVIARNRMSGEYLAYGTRAEEMEGKTPSEIVISRPMKESAIVDYNGTAFLLNSIVNKSYLKGMFFHPRLIMCVPKGINSVQRRALLEAAVAVGARKTVLIDQPLAAVMGMGLENHQQEGTMIVDIGGGSTKISVLSKKGIVVSHFSTESGSTMDTAVLNTVRDRYHIRIGRKEAESLKIALGASWDLDRQPRIAETSGLSIVSGLPVKIAVTSEDIAGAINPILYKIFTHIRDVLQRTPPALLASIRENGIMMIGGASQLKGMDDLISKVIGVPARVADRPSYVNAVGAGSALNYINDFRDSLQDLH</sequence>
<evidence type="ECO:0000313" key="9">
    <source>
        <dbReference type="EMBL" id="EHO63651.1"/>
    </source>
</evidence>
<dbReference type="GO" id="GO:0005524">
    <property type="term" value="F:ATP binding"/>
    <property type="evidence" value="ECO:0007669"/>
    <property type="project" value="UniProtKB-KW"/>
</dbReference>
<comment type="similarity">
    <text evidence="1">Belongs to the heat shock protein 70 family.</text>
</comment>
<reference evidence="9 10" key="1">
    <citation type="submission" date="2011-11" db="EMBL/GenBank/DDBJ databases">
        <title>The Genome Sequence of Dialister succinatiphilus YIT 11850.</title>
        <authorList>
            <consortium name="The Broad Institute Genome Sequencing Platform"/>
            <person name="Earl A."/>
            <person name="Ward D."/>
            <person name="Feldgarden M."/>
            <person name="Gevers D."/>
            <person name="Morotomi M."/>
            <person name="Young S.K."/>
            <person name="Zeng Q."/>
            <person name="Gargeya S."/>
            <person name="Fitzgerald M."/>
            <person name="Haas B."/>
            <person name="Abouelleil A."/>
            <person name="Alvarado L."/>
            <person name="Arachchi H.M."/>
            <person name="Berlin A."/>
            <person name="Brown A."/>
            <person name="Chapman S.B."/>
            <person name="Dunbar C."/>
            <person name="Gearin G."/>
            <person name="Goldberg J."/>
            <person name="Griggs A."/>
            <person name="Gujja S."/>
            <person name="Heiman D."/>
            <person name="Howarth C."/>
            <person name="Lui A."/>
            <person name="MacDonald P.J.P."/>
            <person name="Montmayeur A."/>
            <person name="Murphy C."/>
            <person name="Neiman D."/>
            <person name="Pearson M."/>
            <person name="Priest M."/>
            <person name="Roberts A."/>
            <person name="Saif S."/>
            <person name="Shea T."/>
            <person name="Sisk P."/>
            <person name="Stolte C."/>
            <person name="Sykes S."/>
            <person name="Wortman J."/>
            <person name="Nusbaum C."/>
            <person name="Birren B."/>
        </authorList>
    </citation>
    <scope>NUCLEOTIDE SEQUENCE [LARGE SCALE GENOMIC DNA]</scope>
    <source>
        <strain evidence="9 10">YIT 11850</strain>
    </source>
</reference>
<comment type="caution">
    <text evidence="8">Lacks conserved residue(s) required for the propagation of feature annotation.</text>
</comment>
<dbReference type="InterPro" id="IPR043129">
    <property type="entry name" value="ATPase_NBD"/>
</dbReference>
<dbReference type="GO" id="GO:0000902">
    <property type="term" value="P:cell morphogenesis"/>
    <property type="evidence" value="ECO:0007669"/>
    <property type="project" value="InterPro"/>
</dbReference>
<name>H1CYH0_9FIRM</name>
<evidence type="ECO:0000256" key="6">
    <source>
        <dbReference type="ARBA" id="ARBA00023016"/>
    </source>
</evidence>
<dbReference type="PRINTS" id="PR01652">
    <property type="entry name" value="SHAPEPROTEIN"/>
</dbReference>
<comment type="subcellular location">
    <subcellularLocation>
        <location evidence="8">Cytoplasm</location>
    </subcellularLocation>
    <text evidence="8">Membrane-associated.</text>
</comment>
<dbReference type="Proteomes" id="UP000003277">
    <property type="component" value="Unassembled WGS sequence"/>
</dbReference>
<keyword evidence="6" id="KW-0346">Stress response</keyword>
<evidence type="ECO:0000256" key="5">
    <source>
        <dbReference type="ARBA" id="ARBA00022960"/>
    </source>
</evidence>
<dbReference type="NCBIfam" id="NF010539">
    <property type="entry name" value="PRK13927.1"/>
    <property type="match status" value="1"/>
</dbReference>
<comment type="caution">
    <text evidence="9">The sequence shown here is derived from an EMBL/GenBank/DDBJ whole genome shotgun (WGS) entry which is preliminary data.</text>
</comment>
<keyword evidence="10" id="KW-1185">Reference proteome</keyword>
<proteinExistence type="inferred from homology"/>
<protein>
    <recommendedName>
        <fullName evidence="8">Cell shape-determining protein MreB</fullName>
    </recommendedName>
</protein>
<dbReference type="PANTHER" id="PTHR42749:SF1">
    <property type="entry name" value="CELL SHAPE-DETERMINING PROTEIN MREB"/>
    <property type="match status" value="1"/>
</dbReference>
<dbReference type="eggNOG" id="COG1077">
    <property type="taxonomic scope" value="Bacteria"/>
</dbReference>
<dbReference type="InterPro" id="IPR004753">
    <property type="entry name" value="MreB"/>
</dbReference>
<evidence type="ECO:0000256" key="2">
    <source>
        <dbReference type="ARBA" id="ARBA00022490"/>
    </source>
</evidence>